<dbReference type="EMBL" id="ASHM01046470">
    <property type="protein sequence ID" value="PNX84487.1"/>
    <property type="molecule type" value="Genomic_DNA"/>
</dbReference>
<keyword evidence="1" id="KW-1133">Transmembrane helix</keyword>
<comment type="caution">
    <text evidence="2">The sequence shown here is derived from an EMBL/GenBank/DDBJ whole genome shotgun (WGS) entry which is preliminary data.</text>
</comment>
<feature type="transmembrane region" description="Helical" evidence="1">
    <location>
        <begin position="20"/>
        <end position="40"/>
    </location>
</feature>
<gene>
    <name evidence="2" type="ORF">L195_g040548</name>
</gene>
<protein>
    <submittedName>
        <fullName evidence="2">PAP-associated domain-containing protein 5-like</fullName>
    </submittedName>
</protein>
<sequence>MNLQEAVAKWPQLWPLSLILKVYSGGIGSYALLTMLMAMIRNVLQSQPTAEHNLGVFLVRIL</sequence>
<reference evidence="2 3" key="1">
    <citation type="journal article" date="2014" name="Am. J. Bot.">
        <title>Genome assembly and annotation for red clover (Trifolium pratense; Fabaceae).</title>
        <authorList>
            <person name="Istvanek J."/>
            <person name="Jaros M."/>
            <person name="Krenek A."/>
            <person name="Repkova J."/>
        </authorList>
    </citation>
    <scope>NUCLEOTIDE SEQUENCE [LARGE SCALE GENOMIC DNA]</scope>
    <source>
        <strain evidence="3">cv. Tatra</strain>
        <tissue evidence="2">Young leaves</tissue>
    </source>
</reference>
<reference evidence="2 3" key="2">
    <citation type="journal article" date="2017" name="Front. Plant Sci.">
        <title>Gene Classification and Mining of Molecular Markers Useful in Red Clover (Trifolium pratense) Breeding.</title>
        <authorList>
            <person name="Istvanek J."/>
            <person name="Dluhosova J."/>
            <person name="Dluhos P."/>
            <person name="Patkova L."/>
            <person name="Nedelnik J."/>
            <person name="Repkova J."/>
        </authorList>
    </citation>
    <scope>NUCLEOTIDE SEQUENCE [LARGE SCALE GENOMIC DNA]</scope>
    <source>
        <strain evidence="3">cv. Tatra</strain>
        <tissue evidence="2">Young leaves</tissue>
    </source>
</reference>
<keyword evidence="1" id="KW-0472">Membrane</keyword>
<evidence type="ECO:0000313" key="3">
    <source>
        <dbReference type="Proteomes" id="UP000236291"/>
    </source>
</evidence>
<evidence type="ECO:0000256" key="1">
    <source>
        <dbReference type="SAM" id="Phobius"/>
    </source>
</evidence>
<evidence type="ECO:0000313" key="2">
    <source>
        <dbReference type="EMBL" id="PNX84487.1"/>
    </source>
</evidence>
<dbReference type="STRING" id="57577.A0A2K3M115"/>
<keyword evidence="1" id="KW-0812">Transmembrane</keyword>
<dbReference type="Proteomes" id="UP000236291">
    <property type="component" value="Unassembled WGS sequence"/>
</dbReference>
<dbReference type="AlphaFoldDB" id="A0A2K3M115"/>
<accession>A0A2K3M115</accession>
<name>A0A2K3M115_TRIPR</name>
<organism evidence="2 3">
    <name type="scientific">Trifolium pratense</name>
    <name type="common">Red clover</name>
    <dbReference type="NCBI Taxonomy" id="57577"/>
    <lineage>
        <taxon>Eukaryota</taxon>
        <taxon>Viridiplantae</taxon>
        <taxon>Streptophyta</taxon>
        <taxon>Embryophyta</taxon>
        <taxon>Tracheophyta</taxon>
        <taxon>Spermatophyta</taxon>
        <taxon>Magnoliopsida</taxon>
        <taxon>eudicotyledons</taxon>
        <taxon>Gunneridae</taxon>
        <taxon>Pentapetalae</taxon>
        <taxon>rosids</taxon>
        <taxon>fabids</taxon>
        <taxon>Fabales</taxon>
        <taxon>Fabaceae</taxon>
        <taxon>Papilionoideae</taxon>
        <taxon>50 kb inversion clade</taxon>
        <taxon>NPAAA clade</taxon>
        <taxon>Hologalegina</taxon>
        <taxon>IRL clade</taxon>
        <taxon>Trifolieae</taxon>
        <taxon>Trifolium</taxon>
    </lineage>
</organism>
<proteinExistence type="predicted"/>